<reference evidence="1 2" key="1">
    <citation type="submission" date="2018-06" db="EMBL/GenBank/DDBJ databases">
        <title>Extensive metabolic versatility and redundancy in microbially diverse, dynamic hydrothermal sediments.</title>
        <authorList>
            <person name="Dombrowski N."/>
            <person name="Teske A."/>
            <person name="Baker B.J."/>
        </authorList>
    </citation>
    <scope>NUCLEOTIDE SEQUENCE [LARGE SCALE GENOMIC DNA]</scope>
    <source>
        <strain evidence="1">B36_G15</strain>
    </source>
</reference>
<comment type="caution">
    <text evidence="1">The sequence shown here is derived from an EMBL/GenBank/DDBJ whole genome shotgun (WGS) entry which is preliminary data.</text>
</comment>
<protein>
    <recommendedName>
        <fullName evidence="3">PorV/PorQ family protein</fullName>
    </recommendedName>
</protein>
<organism evidence="1 2">
    <name type="scientific">candidate division WOR-3 bacterium</name>
    <dbReference type="NCBI Taxonomy" id="2052148"/>
    <lineage>
        <taxon>Bacteria</taxon>
        <taxon>Bacteria division WOR-3</taxon>
    </lineage>
</organism>
<evidence type="ECO:0000313" key="2">
    <source>
        <dbReference type="Proteomes" id="UP000268469"/>
    </source>
</evidence>
<proteinExistence type="predicted"/>
<dbReference type="Gene3D" id="2.40.160.60">
    <property type="entry name" value="Outer membrane protein transport protein (OMPP1/FadL/TodX)"/>
    <property type="match status" value="1"/>
</dbReference>
<accession>A0A660SJM7</accession>
<gene>
    <name evidence="1" type="ORF">DRP53_02905</name>
</gene>
<dbReference type="EMBL" id="QNBE01000019">
    <property type="protein sequence ID" value="RKX71045.1"/>
    <property type="molecule type" value="Genomic_DNA"/>
</dbReference>
<evidence type="ECO:0008006" key="3">
    <source>
        <dbReference type="Google" id="ProtNLM"/>
    </source>
</evidence>
<sequence>MILVVLLFNFDFLKVDIPPERAALGGAGICRYDDGYTTIENPAGLSLCSLHIFSTSVVQYLAGTYFGLISYQYHPYGIAVEYFNSGSMKKTDEDGHELGTFMAQFLNAVLGRGLNLGKLKGGGAINFVYQRIDNYTSLAAAANGGVIYQSEPFTIGAVVKLVGYEFKPYRETRDPLPLTFGFGFGFTRPRFGGYLDLEKPLEDPLLFSIGMWGEVCPHLRLLAGYNSKLGKIKTNSTLDFISGASLGVTLRIKKFRIGYSITPYADLGLSNRLSFSILF</sequence>
<dbReference type="AlphaFoldDB" id="A0A660SJM7"/>
<name>A0A660SJM7_UNCW3</name>
<dbReference type="Proteomes" id="UP000268469">
    <property type="component" value="Unassembled WGS sequence"/>
</dbReference>
<evidence type="ECO:0000313" key="1">
    <source>
        <dbReference type="EMBL" id="RKX71045.1"/>
    </source>
</evidence>